<feature type="transmembrane region" description="Helical" evidence="1">
    <location>
        <begin position="106"/>
        <end position="132"/>
    </location>
</feature>
<dbReference type="AlphaFoldDB" id="A0A5D3C9U4"/>
<sequence>MQRGDARVLRLYGKHSGSQLSSTWVSGFVWASNRTRILATFQLKSVVGTLVVELCREGTNSSETSCVDVLEFELRRSTVRRFGMDCGVMVSFIYEVAYLTDTVSFGILRLICVSFGITRLICVSFGITRLIYVFFRDHDTDMCILWDH</sequence>
<dbReference type="Proteomes" id="UP000321947">
    <property type="component" value="Unassembled WGS sequence"/>
</dbReference>
<gene>
    <name evidence="2" type="ORF">E5676_scaffold265G002930</name>
</gene>
<keyword evidence="1" id="KW-0812">Transmembrane</keyword>
<proteinExistence type="predicted"/>
<reference evidence="2 3" key="1">
    <citation type="submission" date="2019-08" db="EMBL/GenBank/DDBJ databases">
        <title>Draft genome sequences of two oriental melons (Cucumis melo L. var makuwa).</title>
        <authorList>
            <person name="Kwon S.-Y."/>
        </authorList>
    </citation>
    <scope>NUCLEOTIDE SEQUENCE [LARGE SCALE GENOMIC DNA]</scope>
    <source>
        <strain evidence="3">cv. Chang Bougi</strain>
        <tissue evidence="2">Leaf</tissue>
    </source>
</reference>
<accession>A0A5D3C9U4</accession>
<evidence type="ECO:0000256" key="1">
    <source>
        <dbReference type="SAM" id="Phobius"/>
    </source>
</evidence>
<protein>
    <recommendedName>
        <fullName evidence="4">Transmembrane protein</fullName>
    </recommendedName>
</protein>
<dbReference type="EMBL" id="SSTD01012952">
    <property type="protein sequence ID" value="TYK08120.1"/>
    <property type="molecule type" value="Genomic_DNA"/>
</dbReference>
<feature type="transmembrane region" description="Helical" evidence="1">
    <location>
        <begin position="82"/>
        <end position="100"/>
    </location>
</feature>
<evidence type="ECO:0000313" key="3">
    <source>
        <dbReference type="Proteomes" id="UP000321947"/>
    </source>
</evidence>
<evidence type="ECO:0000313" key="2">
    <source>
        <dbReference type="EMBL" id="TYK08120.1"/>
    </source>
</evidence>
<comment type="caution">
    <text evidence="2">The sequence shown here is derived from an EMBL/GenBank/DDBJ whole genome shotgun (WGS) entry which is preliminary data.</text>
</comment>
<name>A0A5D3C9U4_CUCMM</name>
<evidence type="ECO:0008006" key="4">
    <source>
        <dbReference type="Google" id="ProtNLM"/>
    </source>
</evidence>
<keyword evidence="1" id="KW-1133">Transmembrane helix</keyword>
<keyword evidence="1" id="KW-0472">Membrane</keyword>
<organism evidence="2 3">
    <name type="scientific">Cucumis melo var. makuwa</name>
    <name type="common">Oriental melon</name>
    <dbReference type="NCBI Taxonomy" id="1194695"/>
    <lineage>
        <taxon>Eukaryota</taxon>
        <taxon>Viridiplantae</taxon>
        <taxon>Streptophyta</taxon>
        <taxon>Embryophyta</taxon>
        <taxon>Tracheophyta</taxon>
        <taxon>Spermatophyta</taxon>
        <taxon>Magnoliopsida</taxon>
        <taxon>eudicotyledons</taxon>
        <taxon>Gunneridae</taxon>
        <taxon>Pentapetalae</taxon>
        <taxon>rosids</taxon>
        <taxon>fabids</taxon>
        <taxon>Cucurbitales</taxon>
        <taxon>Cucurbitaceae</taxon>
        <taxon>Benincaseae</taxon>
        <taxon>Cucumis</taxon>
    </lineage>
</organism>